<dbReference type="EMBL" id="FJOG01000007">
    <property type="protein sequence ID" value="CZR55964.1"/>
    <property type="molecule type" value="Genomic_DNA"/>
</dbReference>
<gene>
    <name evidence="7" type="ORF">PAC_05852</name>
</gene>
<dbReference type="SUPFAM" id="SSF51905">
    <property type="entry name" value="FAD/NAD(P)-binding domain"/>
    <property type="match status" value="1"/>
</dbReference>
<dbReference type="AlphaFoldDB" id="A0A1L7WT55"/>
<evidence type="ECO:0000256" key="2">
    <source>
        <dbReference type="ARBA" id="ARBA00022630"/>
    </source>
</evidence>
<organism evidence="7 8">
    <name type="scientific">Phialocephala subalpina</name>
    <dbReference type="NCBI Taxonomy" id="576137"/>
    <lineage>
        <taxon>Eukaryota</taxon>
        <taxon>Fungi</taxon>
        <taxon>Dikarya</taxon>
        <taxon>Ascomycota</taxon>
        <taxon>Pezizomycotina</taxon>
        <taxon>Leotiomycetes</taxon>
        <taxon>Helotiales</taxon>
        <taxon>Mollisiaceae</taxon>
        <taxon>Phialocephala</taxon>
        <taxon>Phialocephala fortinii species complex</taxon>
    </lineage>
</organism>
<dbReference type="GO" id="GO:0004497">
    <property type="term" value="F:monooxygenase activity"/>
    <property type="evidence" value="ECO:0007669"/>
    <property type="project" value="UniProtKB-KW"/>
</dbReference>
<dbReference type="Proteomes" id="UP000184330">
    <property type="component" value="Unassembled WGS sequence"/>
</dbReference>
<keyword evidence="5 7" id="KW-0503">Monooxygenase</keyword>
<dbReference type="GO" id="GO:0071949">
    <property type="term" value="F:FAD binding"/>
    <property type="evidence" value="ECO:0007669"/>
    <property type="project" value="InterPro"/>
</dbReference>
<evidence type="ECO:0000256" key="4">
    <source>
        <dbReference type="ARBA" id="ARBA00023002"/>
    </source>
</evidence>
<accession>A0A1L7WT55</accession>
<comment type="cofactor">
    <cofactor evidence="1">
        <name>FAD</name>
        <dbReference type="ChEBI" id="CHEBI:57692"/>
    </cofactor>
</comment>
<keyword evidence="4" id="KW-0560">Oxidoreductase</keyword>
<evidence type="ECO:0000256" key="1">
    <source>
        <dbReference type="ARBA" id="ARBA00001974"/>
    </source>
</evidence>
<evidence type="ECO:0000256" key="3">
    <source>
        <dbReference type="ARBA" id="ARBA00022827"/>
    </source>
</evidence>
<keyword evidence="8" id="KW-1185">Reference proteome</keyword>
<keyword evidence="3" id="KW-0274">FAD</keyword>
<feature type="domain" description="FAD-binding" evidence="6">
    <location>
        <begin position="5"/>
        <end position="361"/>
    </location>
</feature>
<reference evidence="7 8" key="1">
    <citation type="submission" date="2016-03" db="EMBL/GenBank/DDBJ databases">
        <authorList>
            <person name="Ploux O."/>
        </authorList>
    </citation>
    <scope>NUCLEOTIDE SEQUENCE [LARGE SCALE GENOMIC DNA]</scope>
    <source>
        <strain evidence="7 8">UAMH 11012</strain>
    </source>
</reference>
<evidence type="ECO:0000313" key="7">
    <source>
        <dbReference type="EMBL" id="CZR55964.1"/>
    </source>
</evidence>
<keyword evidence="2" id="KW-0285">Flavoprotein</keyword>
<dbReference type="InterPro" id="IPR036188">
    <property type="entry name" value="FAD/NAD-bd_sf"/>
</dbReference>
<dbReference type="PRINTS" id="PR00420">
    <property type="entry name" value="RNGMNOXGNASE"/>
</dbReference>
<sequence length="406" mass="45857">MSETIHVLIIGAGITGLLIAQGLKSAGIKYTVFETSNPDDPRTREWTLGVHYAGTDLESLLPPPLYFRLREAYTDPHHVFPSSGHESTPVYNTATGEKIHAIPRPDTINVSRRRMRKLCSEGIEVKYGMAFTGVEFVGNEAVAKFDIGGKEESVKGDLVIGADGTRSVVRECLLGAEKAKRTMCDLELYTTVARYRDPDVARRVRSLDPQVAFGYHPEGMFNMIAISNIPDPEDPTTWEFYLANSTLGKWIEKMENEEIVERVRGKSVPLAEPWRSSFLEMEDDMKFFNDRLYYWIPQAWNNHDGRITLAGDAAHPMPPYRGQGLGQSIRDAAILVKSLKNIQEHNGKNELAKIINEYEEEMIKRGGEEVEMSVRTMTMVHDWQKLMQSPFMKFGGQKIADALKKE</sequence>
<dbReference type="PANTHER" id="PTHR47178">
    <property type="entry name" value="MONOOXYGENASE, FAD-BINDING"/>
    <property type="match status" value="1"/>
</dbReference>
<dbReference type="InterPro" id="IPR002938">
    <property type="entry name" value="FAD-bd"/>
</dbReference>
<name>A0A1L7WT55_9HELO</name>
<evidence type="ECO:0000259" key="6">
    <source>
        <dbReference type="Pfam" id="PF01494"/>
    </source>
</evidence>
<dbReference type="OrthoDB" id="47494at2759"/>
<evidence type="ECO:0000313" key="8">
    <source>
        <dbReference type="Proteomes" id="UP000184330"/>
    </source>
</evidence>
<evidence type="ECO:0000256" key="5">
    <source>
        <dbReference type="ARBA" id="ARBA00023033"/>
    </source>
</evidence>
<dbReference type="Pfam" id="PF01494">
    <property type="entry name" value="FAD_binding_3"/>
    <property type="match status" value="1"/>
</dbReference>
<dbReference type="STRING" id="576137.A0A1L7WT55"/>
<dbReference type="Gene3D" id="3.50.50.60">
    <property type="entry name" value="FAD/NAD(P)-binding domain"/>
    <property type="match status" value="1"/>
</dbReference>
<dbReference type="PANTHER" id="PTHR47178:SF2">
    <property type="entry name" value="FAD-BINDING DOMAIN-CONTAINING PROTEIN"/>
    <property type="match status" value="1"/>
</dbReference>
<proteinExistence type="predicted"/>
<protein>
    <submittedName>
        <fullName evidence="7">Related to monooxygenase</fullName>
    </submittedName>
</protein>